<dbReference type="EMBL" id="JACOOI010000005">
    <property type="protein sequence ID" value="MBC5642512.1"/>
    <property type="molecule type" value="Genomic_DNA"/>
</dbReference>
<accession>A0ABR7DYD1</accession>
<proteinExistence type="predicted"/>
<dbReference type="Pfam" id="PF07603">
    <property type="entry name" value="Lcl_C"/>
    <property type="match status" value="1"/>
</dbReference>
<evidence type="ECO:0000313" key="3">
    <source>
        <dbReference type="Proteomes" id="UP000644010"/>
    </source>
</evidence>
<feature type="domain" description="Lcl C-terminal" evidence="1">
    <location>
        <begin position="452"/>
        <end position="533"/>
    </location>
</feature>
<dbReference type="InterPro" id="IPR011460">
    <property type="entry name" value="Lcl_C"/>
</dbReference>
<protein>
    <submittedName>
        <fullName evidence="2">Fimbrillin family protein</fullName>
    </submittedName>
</protein>
<dbReference type="Gene3D" id="2.60.40.2620">
    <property type="entry name" value="Fimbrillin-like"/>
    <property type="match status" value="1"/>
</dbReference>
<dbReference type="Pfam" id="PF13149">
    <property type="entry name" value="Mfa_like_1"/>
    <property type="match status" value="1"/>
</dbReference>
<gene>
    <name evidence="2" type="ORF">H8S77_06390</name>
</gene>
<organism evidence="2 3">
    <name type="scientific">Parabacteroides segnis</name>
    <dbReference type="NCBI Taxonomy" id="2763058"/>
    <lineage>
        <taxon>Bacteria</taxon>
        <taxon>Pseudomonadati</taxon>
        <taxon>Bacteroidota</taxon>
        <taxon>Bacteroidia</taxon>
        <taxon>Bacteroidales</taxon>
        <taxon>Tannerellaceae</taxon>
        <taxon>Parabacteroides</taxon>
    </lineage>
</organism>
<keyword evidence="3" id="KW-1185">Reference proteome</keyword>
<name>A0ABR7DYD1_9BACT</name>
<reference evidence="2 3" key="1">
    <citation type="submission" date="2020-08" db="EMBL/GenBank/DDBJ databases">
        <title>Genome public.</title>
        <authorList>
            <person name="Liu C."/>
            <person name="Sun Q."/>
        </authorList>
    </citation>
    <scope>NUCLEOTIDE SEQUENCE [LARGE SCALE GENOMIC DNA]</scope>
    <source>
        <strain evidence="2 3">BX2</strain>
    </source>
</reference>
<dbReference type="InterPro" id="IPR042278">
    <property type="entry name" value="Mfa-like_1_N"/>
</dbReference>
<sequence>MLIRKKSKQIWTIISVFSLGIYTTACDSGAFPGDEEPPANIDLRFAVSISDVPSTRTNYSPGVMQGADFANGTHTFGMFITDDTGASLVTGSDDNMKSILTRNGGADAWSYTDNNDLPLSLKAKQGQTINITGYYPWVSDATTSAVPFDLTGDITTWKDLLYLSSPTGTLQVADGNPIALTFSHAFCWVTIKLSKLTSRSNVYVKSVSLDNRYSGMQDRIVNKGDIDPATGDLVSGNSGPLVINCADIENLPTNGSGTPFEFNFLVPSFMYPDVEDSDVLVRITTTSLDGTAPVEVLSFPFNKTHLNGTGSNLHGFEKGKHNTYNIVYNNAEMVLSLSNWQEVAIEELKLGEGTAGVTPFKVSLTSSQEYIGDKKLIKLSKGDHTNHTYLGEVAENNNGKYVAISSGTEGFDAEWKPILKVEPLYTDLHVSRSLAAGGSPVPWKDEKTGALTAKQACVELREGGYRDWRLPRISEFIMLIYDSPTSANFDKTKEYWSGTEYDANTSHSIHVVNKNIIPDQALKSLSLYVRCVRDSDKLNPAI</sequence>
<evidence type="ECO:0000259" key="1">
    <source>
        <dbReference type="Pfam" id="PF07603"/>
    </source>
</evidence>
<dbReference type="Proteomes" id="UP000644010">
    <property type="component" value="Unassembled WGS sequence"/>
</dbReference>
<evidence type="ECO:0000313" key="2">
    <source>
        <dbReference type="EMBL" id="MBC5642512.1"/>
    </source>
</evidence>
<comment type="caution">
    <text evidence="2">The sequence shown here is derived from an EMBL/GenBank/DDBJ whole genome shotgun (WGS) entry which is preliminary data.</text>
</comment>
<dbReference type="RefSeq" id="WP_186958748.1">
    <property type="nucleotide sequence ID" value="NZ_JACOOI010000005.1"/>
</dbReference>
<dbReference type="InterPro" id="IPR025049">
    <property type="entry name" value="Mfa-like_1"/>
</dbReference>